<gene>
    <name evidence="2" type="primary">g488</name>
</gene>
<feature type="transmembrane region" description="Helical" evidence="1">
    <location>
        <begin position="7"/>
        <end position="25"/>
    </location>
</feature>
<organism evidence="2 4">
    <name type="scientific">Yersinia phage fHe-Yen9-04</name>
    <dbReference type="NCBI Taxonomy" id="2052742"/>
    <lineage>
        <taxon>Viruses</taxon>
        <taxon>Duplodnaviria</taxon>
        <taxon>Heunggongvirae</taxon>
        <taxon>Uroviricota</taxon>
        <taxon>Caudoviricetes</taxon>
        <taxon>Eneladusvirus</taxon>
        <taxon>Eneladusvirus Yen904</taxon>
    </lineage>
</organism>
<dbReference type="GeneID" id="40100906"/>
<evidence type="ECO:0000313" key="2">
    <source>
        <dbReference type="EMBL" id="SOK58765.1"/>
    </source>
</evidence>
<reference evidence="4" key="1">
    <citation type="submission" date="2017-10" db="EMBL/GenBank/DDBJ databases">
        <authorList>
            <person name="Skurnik M."/>
        </authorList>
    </citation>
    <scope>NUCLEOTIDE SEQUENCE [LARGE SCALE GENOMIC DNA]</scope>
</reference>
<dbReference type="OrthoDB" id="37060at10239"/>
<dbReference type="Proteomes" id="UP000240931">
    <property type="component" value="Segment"/>
</dbReference>
<evidence type="ECO:0000313" key="3">
    <source>
        <dbReference type="EMBL" id="VUE36534.1"/>
    </source>
</evidence>
<keyword evidence="1" id="KW-0812">Transmembrane</keyword>
<proteinExistence type="predicted"/>
<feature type="transmembrane region" description="Helical" evidence="1">
    <location>
        <begin position="40"/>
        <end position="60"/>
    </location>
</feature>
<reference evidence="3 5" key="3">
    <citation type="submission" date="2019-06" db="EMBL/GenBank/DDBJ databases">
        <authorList>
            <person name="Bower L."/>
            <person name="Leinonen R."/>
        </authorList>
    </citation>
    <scope>NUCLEOTIDE SEQUENCE [LARGE SCALE GENOMIC DNA]</scope>
</reference>
<evidence type="ECO:0000313" key="4">
    <source>
        <dbReference type="Proteomes" id="UP000240931"/>
    </source>
</evidence>
<feature type="transmembrane region" description="Helical" evidence="1">
    <location>
        <begin position="81"/>
        <end position="112"/>
    </location>
</feature>
<dbReference type="EMBL" id="LT960551">
    <property type="protein sequence ID" value="SOK58765.1"/>
    <property type="molecule type" value="Genomic_DNA"/>
</dbReference>
<sequence>MKRSNINITILIIVMVEIFLSLIKVNDTYHFVNYSVTNKYIMLLSGTYVLFNIISSFMFFNISNDKKTMLHVYGYNKFSRLYTYHFLIFSFVMFHLESWEFCLMGISLFLMWNYERNKHSEYINKHNIEVLKEEAKHKPVVTLD</sequence>
<keyword evidence="1" id="KW-0472">Membrane</keyword>
<dbReference type="Proteomes" id="UP000317227">
    <property type="component" value="Segment"/>
</dbReference>
<evidence type="ECO:0000313" key="5">
    <source>
        <dbReference type="Proteomes" id="UP000317227"/>
    </source>
</evidence>
<name>A0A2C9CY49_9CAUD</name>
<dbReference type="EMBL" id="LR596615">
    <property type="protein sequence ID" value="VUE36534.1"/>
    <property type="molecule type" value="Genomic_DNA"/>
</dbReference>
<dbReference type="RefSeq" id="YP_009624098.1">
    <property type="nucleotide sequence ID" value="NC_042116.1"/>
</dbReference>
<protein>
    <submittedName>
        <fullName evidence="2">Uncharacterized protein</fullName>
    </submittedName>
</protein>
<keyword evidence="1" id="KW-1133">Transmembrane helix</keyword>
<dbReference type="KEGG" id="vg:40100906"/>
<accession>A0A2C9CY49</accession>
<evidence type="ECO:0000256" key="1">
    <source>
        <dbReference type="SAM" id="Phobius"/>
    </source>
</evidence>
<reference evidence="2" key="2">
    <citation type="submission" date="2017-10" db="EMBL/GenBank/DDBJ databases">
        <authorList>
            <person name="Banno H."/>
            <person name="Chua N.-H."/>
        </authorList>
    </citation>
    <scope>NUCLEOTIDE SEQUENCE [LARGE SCALE GENOMIC DNA]</scope>
</reference>
<keyword evidence="4" id="KW-1185">Reference proteome</keyword>